<comment type="cofactor">
    <cofactor evidence="8">
        <name>dipyrromethane</name>
        <dbReference type="ChEBI" id="CHEBI:60342"/>
    </cofactor>
    <text evidence="8">Binds 1 dipyrromethane group covalently.</text>
</comment>
<dbReference type="Gene3D" id="3.40.190.10">
    <property type="entry name" value="Periplasmic binding protein-like II"/>
    <property type="match status" value="2"/>
</dbReference>
<evidence type="ECO:0000259" key="10">
    <source>
        <dbReference type="Pfam" id="PF03900"/>
    </source>
</evidence>
<accession>A0A1W2EH07</accession>
<dbReference type="GO" id="GO:0006782">
    <property type="term" value="P:protoporphyrinogen IX biosynthetic process"/>
    <property type="evidence" value="ECO:0007669"/>
    <property type="project" value="UniProtKB-UniRule"/>
</dbReference>
<evidence type="ECO:0000256" key="3">
    <source>
        <dbReference type="ARBA" id="ARBA00005638"/>
    </source>
</evidence>
<dbReference type="UniPathway" id="UPA00251">
    <property type="reaction ID" value="UER00319"/>
</dbReference>
<sequence>MSHTEAPIRIGTRGSQLALAQASEVRARLMTAHGLPEDAFGIEIISTSGDRILDRPLSEVGGKGLFTKEIEAALLDGRIDIAVHSSKDMATANPEGLVITAFLEREDVRDAFIGRDVATIDDLPRGATVGSASLRRQSLIKRLRPDLNVVIFRGNVQTRLRKLAEGQADGTLLALAGLNRMDMASTATEVLSVERFPPAPGQGAICIQSREGDERIAELVAPIGHADTTVALTAERAFLAKLDGSCRTPIAAHAQLDGHGQLTLHGVILTPDGSEMHETHQSGPVSDAHEIGMEAGRVVLSAAGQGFFARWADLKA</sequence>
<name>A0A1W2EH07_9HYPH</name>
<dbReference type="InterPro" id="IPR000860">
    <property type="entry name" value="HemC"/>
</dbReference>
<dbReference type="Pfam" id="PF01379">
    <property type="entry name" value="Porphobil_deam"/>
    <property type="match status" value="1"/>
</dbReference>
<dbReference type="InterPro" id="IPR022419">
    <property type="entry name" value="Porphobilin_deaminase_cofac_BS"/>
</dbReference>
<protein>
    <recommendedName>
        <fullName evidence="8">Porphobilinogen deaminase</fullName>
        <shortName evidence="8">PBG</shortName>
        <ecNumber evidence="8">2.5.1.61</ecNumber>
    </recommendedName>
    <alternativeName>
        <fullName evidence="8">Hydroxymethylbilane synthase</fullName>
        <shortName evidence="8">HMBS</shortName>
    </alternativeName>
    <alternativeName>
        <fullName evidence="8">Pre-uroporphyrinogen synthase</fullName>
    </alternativeName>
</protein>
<dbReference type="PIRSF" id="PIRSF001438">
    <property type="entry name" value="4pyrrol_synth_OHMeBilane_synth"/>
    <property type="match status" value="1"/>
</dbReference>
<comment type="function">
    <text evidence="1 8">Tetrapolymerization of the monopyrrole PBG into the hydroxymethylbilane pre-uroporphyrinogen in several discrete steps.</text>
</comment>
<reference evidence="11 12" key="1">
    <citation type="submission" date="2017-04" db="EMBL/GenBank/DDBJ databases">
        <authorList>
            <person name="Afonso C.L."/>
            <person name="Miller P.J."/>
            <person name="Scott M.A."/>
            <person name="Spackman E."/>
            <person name="Goraichik I."/>
            <person name="Dimitrov K.M."/>
            <person name="Suarez D.L."/>
            <person name="Swayne D.E."/>
        </authorList>
    </citation>
    <scope>NUCLEOTIDE SEQUENCE [LARGE SCALE GENOMIC DNA]</scope>
    <source>
        <strain evidence="11 12">CGMCC 1.10972</strain>
    </source>
</reference>
<proteinExistence type="inferred from homology"/>
<dbReference type="SUPFAM" id="SSF53850">
    <property type="entry name" value="Periplasmic binding protein-like II"/>
    <property type="match status" value="1"/>
</dbReference>
<dbReference type="FunFam" id="3.40.190.10:FF:000005">
    <property type="entry name" value="Porphobilinogen deaminase"/>
    <property type="match status" value="1"/>
</dbReference>
<dbReference type="STRING" id="937218.SAMN06297251_12511"/>
<dbReference type="AlphaFoldDB" id="A0A1W2EH07"/>
<dbReference type="FunFam" id="3.40.190.10:FF:000086">
    <property type="entry name" value="Probable porphobilinogen deaminase"/>
    <property type="match status" value="1"/>
</dbReference>
<dbReference type="GO" id="GO:0005737">
    <property type="term" value="C:cytoplasm"/>
    <property type="evidence" value="ECO:0007669"/>
    <property type="project" value="UniProtKB-UniRule"/>
</dbReference>
<feature type="domain" description="Porphobilinogen deaminase C-terminal" evidence="10">
    <location>
        <begin position="231"/>
        <end position="296"/>
    </location>
</feature>
<dbReference type="PANTHER" id="PTHR11557">
    <property type="entry name" value="PORPHOBILINOGEN DEAMINASE"/>
    <property type="match status" value="1"/>
</dbReference>
<evidence type="ECO:0000256" key="8">
    <source>
        <dbReference type="HAMAP-Rule" id="MF_00260"/>
    </source>
</evidence>
<dbReference type="OrthoDB" id="9810298at2"/>
<feature type="modified residue" description="S-(dipyrrolylmethanemethyl)cysteine" evidence="8">
    <location>
        <position position="246"/>
    </location>
</feature>
<dbReference type="InterPro" id="IPR036803">
    <property type="entry name" value="Porphobilinogen_deaminase_C_sf"/>
</dbReference>
<evidence type="ECO:0000256" key="2">
    <source>
        <dbReference type="ARBA" id="ARBA00004735"/>
    </source>
</evidence>
<evidence type="ECO:0000313" key="11">
    <source>
        <dbReference type="EMBL" id="SMD08626.1"/>
    </source>
</evidence>
<dbReference type="PANTHER" id="PTHR11557:SF0">
    <property type="entry name" value="PORPHOBILINOGEN DEAMINASE"/>
    <property type="match status" value="1"/>
</dbReference>
<feature type="domain" description="Porphobilinogen deaminase N-terminal" evidence="9">
    <location>
        <begin position="8"/>
        <end position="217"/>
    </location>
</feature>
<dbReference type="Proteomes" id="UP000192656">
    <property type="component" value="Unassembled WGS sequence"/>
</dbReference>
<dbReference type="HAMAP" id="MF_00260">
    <property type="entry name" value="Porphobil_deam"/>
    <property type="match status" value="1"/>
</dbReference>
<evidence type="ECO:0000256" key="5">
    <source>
        <dbReference type="ARBA" id="ARBA00022679"/>
    </source>
</evidence>
<dbReference type="RefSeq" id="WP_084412215.1">
    <property type="nucleotide sequence ID" value="NZ_FWXR01000025.1"/>
</dbReference>
<keyword evidence="6 8" id="KW-0627">Porphyrin biosynthesis</keyword>
<comment type="miscellaneous">
    <text evidence="8">The porphobilinogen subunits are added to the dipyrromethane group.</text>
</comment>
<evidence type="ECO:0000259" key="9">
    <source>
        <dbReference type="Pfam" id="PF01379"/>
    </source>
</evidence>
<evidence type="ECO:0000256" key="4">
    <source>
        <dbReference type="ARBA" id="ARBA00011245"/>
    </source>
</evidence>
<gene>
    <name evidence="8" type="primary">hemC</name>
    <name evidence="11" type="ORF">SAMN06297251_12511</name>
</gene>
<evidence type="ECO:0000256" key="7">
    <source>
        <dbReference type="ARBA" id="ARBA00048169"/>
    </source>
</evidence>
<dbReference type="PRINTS" id="PR00151">
    <property type="entry name" value="PORPHBDMNASE"/>
</dbReference>
<organism evidence="11 12">
    <name type="scientific">Fulvimarina manganoxydans</name>
    <dbReference type="NCBI Taxonomy" id="937218"/>
    <lineage>
        <taxon>Bacteria</taxon>
        <taxon>Pseudomonadati</taxon>
        <taxon>Pseudomonadota</taxon>
        <taxon>Alphaproteobacteria</taxon>
        <taxon>Hyphomicrobiales</taxon>
        <taxon>Aurantimonadaceae</taxon>
        <taxon>Fulvimarina</taxon>
    </lineage>
</organism>
<dbReference type="Gene3D" id="3.30.160.40">
    <property type="entry name" value="Porphobilinogen deaminase, C-terminal domain"/>
    <property type="match status" value="1"/>
</dbReference>
<dbReference type="InterPro" id="IPR022418">
    <property type="entry name" value="Porphobilinogen_deaminase_C"/>
</dbReference>
<evidence type="ECO:0000256" key="6">
    <source>
        <dbReference type="ARBA" id="ARBA00023244"/>
    </source>
</evidence>
<dbReference type="Pfam" id="PF03900">
    <property type="entry name" value="Porphobil_deamC"/>
    <property type="match status" value="1"/>
</dbReference>
<comment type="catalytic activity">
    <reaction evidence="7 8">
        <text>4 porphobilinogen + H2O = hydroxymethylbilane + 4 NH4(+)</text>
        <dbReference type="Rhea" id="RHEA:13185"/>
        <dbReference type="ChEBI" id="CHEBI:15377"/>
        <dbReference type="ChEBI" id="CHEBI:28938"/>
        <dbReference type="ChEBI" id="CHEBI:57845"/>
        <dbReference type="ChEBI" id="CHEBI:58126"/>
        <dbReference type="EC" id="2.5.1.61"/>
    </reaction>
</comment>
<comment type="pathway">
    <text evidence="2">Porphyrin-containing compound metabolism; protoporphyrin-IX biosynthesis; coproporphyrinogen-III from 5-aminolevulinate: step 2/4.</text>
</comment>
<evidence type="ECO:0000256" key="1">
    <source>
        <dbReference type="ARBA" id="ARBA00002869"/>
    </source>
</evidence>
<keyword evidence="12" id="KW-1185">Reference proteome</keyword>
<dbReference type="GO" id="GO:0004418">
    <property type="term" value="F:hydroxymethylbilane synthase activity"/>
    <property type="evidence" value="ECO:0007669"/>
    <property type="project" value="UniProtKB-UniRule"/>
</dbReference>
<dbReference type="PROSITE" id="PS00533">
    <property type="entry name" value="PORPHOBILINOGEN_DEAM"/>
    <property type="match status" value="1"/>
</dbReference>
<evidence type="ECO:0000313" key="12">
    <source>
        <dbReference type="Proteomes" id="UP000192656"/>
    </source>
</evidence>
<keyword evidence="5 8" id="KW-0808">Transferase</keyword>
<dbReference type="EC" id="2.5.1.61" evidence="8"/>
<dbReference type="SUPFAM" id="SSF54782">
    <property type="entry name" value="Porphobilinogen deaminase (hydroxymethylbilane synthase), C-terminal domain"/>
    <property type="match status" value="1"/>
</dbReference>
<dbReference type="InterPro" id="IPR022417">
    <property type="entry name" value="Porphobilin_deaminase_N"/>
</dbReference>
<comment type="similarity">
    <text evidence="3 8">Belongs to the HMBS family.</text>
</comment>
<dbReference type="NCBIfam" id="TIGR00212">
    <property type="entry name" value="hemC"/>
    <property type="match status" value="1"/>
</dbReference>
<dbReference type="EMBL" id="FWXR01000025">
    <property type="protein sequence ID" value="SMD08626.1"/>
    <property type="molecule type" value="Genomic_DNA"/>
</dbReference>
<comment type="subunit">
    <text evidence="4 8">Monomer.</text>
</comment>